<dbReference type="PANTHER" id="PTHR33238">
    <property type="entry name" value="IRON (METAL) DEPENDENT REPRESSOR, DTXR FAMILY"/>
    <property type="match status" value="1"/>
</dbReference>
<dbReference type="InterPro" id="IPR050536">
    <property type="entry name" value="DtxR_MntR_Metal-Reg"/>
</dbReference>
<keyword evidence="2" id="KW-0805">Transcription regulation</keyword>
<proteinExistence type="inferred from homology"/>
<dbReference type="GO" id="GO:0003700">
    <property type="term" value="F:DNA-binding transcription factor activity"/>
    <property type="evidence" value="ECO:0007669"/>
    <property type="project" value="InterPro"/>
</dbReference>
<comment type="similarity">
    <text evidence="1">Belongs to the DtxR/MntR family.</text>
</comment>
<dbReference type="Pfam" id="PF01325">
    <property type="entry name" value="Fe_dep_repress"/>
    <property type="match status" value="1"/>
</dbReference>
<dbReference type="EMBL" id="CP048649">
    <property type="protein sequence ID" value="QIB70789.1"/>
    <property type="molecule type" value="Genomic_DNA"/>
</dbReference>
<feature type="domain" description="HTH dtxR-type" evidence="5">
    <location>
        <begin position="1"/>
        <end position="64"/>
    </location>
</feature>
<dbReference type="PROSITE" id="PS50944">
    <property type="entry name" value="HTH_DTXR"/>
    <property type="match status" value="1"/>
</dbReference>
<evidence type="ECO:0000313" key="7">
    <source>
        <dbReference type="Proteomes" id="UP000466848"/>
    </source>
</evidence>
<dbReference type="PANTHER" id="PTHR33238:SF7">
    <property type="entry name" value="IRON-DEPENDENT TRANSCRIPTIONAL REGULATOR"/>
    <property type="match status" value="1"/>
</dbReference>
<dbReference type="SUPFAM" id="SSF46785">
    <property type="entry name" value="Winged helix' DNA-binding domain"/>
    <property type="match status" value="1"/>
</dbReference>
<evidence type="ECO:0000313" key="6">
    <source>
        <dbReference type="EMBL" id="QIB70789.1"/>
    </source>
</evidence>
<keyword evidence="7" id="KW-1185">Reference proteome</keyword>
<dbReference type="GO" id="GO:0046983">
    <property type="term" value="F:protein dimerization activity"/>
    <property type="evidence" value="ECO:0007669"/>
    <property type="project" value="InterPro"/>
</dbReference>
<dbReference type="Pfam" id="PF02742">
    <property type="entry name" value="Fe_dep_repr_C"/>
    <property type="match status" value="1"/>
</dbReference>
<evidence type="ECO:0000256" key="2">
    <source>
        <dbReference type="ARBA" id="ARBA00023015"/>
    </source>
</evidence>
<dbReference type="Gene3D" id="1.10.10.10">
    <property type="entry name" value="Winged helix-like DNA-binding domain superfamily/Winged helix DNA-binding domain"/>
    <property type="match status" value="1"/>
</dbReference>
<evidence type="ECO:0000259" key="5">
    <source>
        <dbReference type="PROSITE" id="PS50944"/>
    </source>
</evidence>
<gene>
    <name evidence="6" type="ORF">Ami103574_14085</name>
</gene>
<evidence type="ECO:0000256" key="1">
    <source>
        <dbReference type="ARBA" id="ARBA00007871"/>
    </source>
</evidence>
<dbReference type="InterPro" id="IPR022687">
    <property type="entry name" value="HTH_DTXR"/>
</dbReference>
<protein>
    <submittedName>
        <fullName evidence="6">Metal-dependent transcriptional regulator</fullName>
    </submittedName>
</protein>
<dbReference type="InterPro" id="IPR036421">
    <property type="entry name" value="Fe_dep_repressor_sf"/>
</dbReference>
<dbReference type="AlphaFoldDB" id="A0A858BZU4"/>
<name>A0A858BZU4_9FIRM</name>
<dbReference type="Gene3D" id="1.10.60.10">
    <property type="entry name" value="Iron dependent repressor, metal binding and dimerisation domain"/>
    <property type="match status" value="1"/>
</dbReference>
<dbReference type="GO" id="GO:0046914">
    <property type="term" value="F:transition metal ion binding"/>
    <property type="evidence" value="ECO:0007669"/>
    <property type="project" value="InterPro"/>
</dbReference>
<sequence>MKVRESAENYLKTILLLQSELGEVRSIDVANALGVSKPSVSNAIKKLRREGLVVMAENYNLLLTEDGFKYATTIFERHQIIEKFLTDNLGIDRKTAHKDSCHMEHLLSPETLSKIKENYEGNKMGASPL</sequence>
<evidence type="ECO:0000256" key="3">
    <source>
        <dbReference type="ARBA" id="ARBA00023125"/>
    </source>
</evidence>
<dbReference type="KEGG" id="abut:Ami103574_14085"/>
<accession>A0A858BZU4</accession>
<dbReference type="InterPro" id="IPR036388">
    <property type="entry name" value="WH-like_DNA-bd_sf"/>
</dbReference>
<dbReference type="InterPro" id="IPR036390">
    <property type="entry name" value="WH_DNA-bd_sf"/>
</dbReference>
<keyword evidence="4" id="KW-0804">Transcription</keyword>
<dbReference type="SMART" id="SM00529">
    <property type="entry name" value="HTH_DTXR"/>
    <property type="match status" value="1"/>
</dbReference>
<dbReference type="InterPro" id="IPR022689">
    <property type="entry name" value="Iron_dep_repressor"/>
</dbReference>
<organism evidence="6 7">
    <name type="scientific">Aminipila butyrica</name>
    <dbReference type="NCBI Taxonomy" id="433296"/>
    <lineage>
        <taxon>Bacteria</taxon>
        <taxon>Bacillati</taxon>
        <taxon>Bacillota</taxon>
        <taxon>Clostridia</taxon>
        <taxon>Peptostreptococcales</taxon>
        <taxon>Anaerovoracaceae</taxon>
        <taxon>Aminipila</taxon>
    </lineage>
</organism>
<dbReference type="Proteomes" id="UP000466848">
    <property type="component" value="Chromosome"/>
</dbReference>
<dbReference type="GO" id="GO:0003677">
    <property type="term" value="F:DNA binding"/>
    <property type="evidence" value="ECO:0007669"/>
    <property type="project" value="UniProtKB-KW"/>
</dbReference>
<keyword evidence="3" id="KW-0238">DNA-binding</keyword>
<evidence type="ECO:0000256" key="4">
    <source>
        <dbReference type="ARBA" id="ARBA00023163"/>
    </source>
</evidence>
<dbReference type="InterPro" id="IPR001367">
    <property type="entry name" value="Fe_dep_repressor"/>
</dbReference>
<reference evidence="6 7" key="1">
    <citation type="submission" date="2020-02" db="EMBL/GenBank/DDBJ databases">
        <authorList>
            <person name="Kim Y.B."/>
            <person name="Roh S.W."/>
        </authorList>
    </citation>
    <scope>NUCLEOTIDE SEQUENCE [LARGE SCALE GENOMIC DNA]</scope>
    <source>
        <strain evidence="6 7">DSM 103574</strain>
    </source>
</reference>
<dbReference type="SUPFAM" id="SSF47979">
    <property type="entry name" value="Iron-dependent repressor protein, dimerization domain"/>
    <property type="match status" value="1"/>
</dbReference>